<protein>
    <recommendedName>
        <fullName evidence="4">Aminoglycoside phosphotransferase family protein</fullName>
    </recommendedName>
</protein>
<proteinExistence type="predicted"/>
<gene>
    <name evidence="2" type="ORF">DR950_06175</name>
</gene>
<feature type="compositionally biased region" description="Basic and acidic residues" evidence="1">
    <location>
        <begin position="1"/>
        <end position="13"/>
    </location>
</feature>
<dbReference type="RefSeq" id="WP_117486218.1">
    <property type="nucleotide sequence ID" value="NZ_QVIG01000001.1"/>
</dbReference>
<organism evidence="2 3">
    <name type="scientific">Kitasatospora xanthocidica</name>
    <dbReference type="NCBI Taxonomy" id="83382"/>
    <lineage>
        <taxon>Bacteria</taxon>
        <taxon>Bacillati</taxon>
        <taxon>Actinomycetota</taxon>
        <taxon>Actinomycetes</taxon>
        <taxon>Kitasatosporales</taxon>
        <taxon>Streptomycetaceae</taxon>
        <taxon>Kitasatospora</taxon>
    </lineage>
</organism>
<dbReference type="Proteomes" id="UP000263377">
    <property type="component" value="Unassembled WGS sequence"/>
</dbReference>
<evidence type="ECO:0008006" key="4">
    <source>
        <dbReference type="Google" id="ProtNLM"/>
    </source>
</evidence>
<dbReference type="AlphaFoldDB" id="A0A372ZNK6"/>
<dbReference type="EMBL" id="QVIG01000001">
    <property type="protein sequence ID" value="RGD57436.1"/>
    <property type="molecule type" value="Genomic_DNA"/>
</dbReference>
<accession>A0A372ZNK6</accession>
<sequence>MPDRIRSSVERRLGGPVAAAPSAGSGFTPGFAAVLHGPRGPQFVKGAANGASDPVIADCYRREALINQALPAAVPAPRLRWLEEDGWAILGLDAVDGARMPADPWRPAELAVVLDAFTAIARELEVSGRALLDTGLKPVAEELSLDGWRRLAAGERADDLPRWFPRELVEPLAEVESGWVPAAAGGSVLHHDLRRDTGLFLRSGAQPSPAGSPALRGHQTWSGEVLLDWLRERRGWI</sequence>
<evidence type="ECO:0000313" key="2">
    <source>
        <dbReference type="EMBL" id="RGD57436.1"/>
    </source>
</evidence>
<feature type="region of interest" description="Disordered" evidence="1">
    <location>
        <begin position="1"/>
        <end position="21"/>
    </location>
</feature>
<evidence type="ECO:0000256" key="1">
    <source>
        <dbReference type="SAM" id="MobiDB-lite"/>
    </source>
</evidence>
<name>A0A372ZNK6_9ACTN</name>
<evidence type="ECO:0000313" key="3">
    <source>
        <dbReference type="Proteomes" id="UP000263377"/>
    </source>
</evidence>
<reference evidence="2 3" key="1">
    <citation type="submission" date="2018-08" db="EMBL/GenBank/DDBJ databases">
        <title>Diversity &amp; Physiological Properties of Lignin-Decomposing Actinobacteria from Soil.</title>
        <authorList>
            <person name="Roh S.G."/>
            <person name="Kim S.B."/>
        </authorList>
    </citation>
    <scope>NUCLEOTIDE SEQUENCE [LARGE SCALE GENOMIC DNA]</scope>
    <source>
        <strain evidence="2 3">MMS17-GH009</strain>
    </source>
</reference>
<keyword evidence="3" id="KW-1185">Reference proteome</keyword>
<comment type="caution">
    <text evidence="2">The sequence shown here is derived from an EMBL/GenBank/DDBJ whole genome shotgun (WGS) entry which is preliminary data.</text>
</comment>